<organism evidence="2 3">
    <name type="scientific">Brassica carinata</name>
    <name type="common">Ethiopian mustard</name>
    <name type="synonym">Abyssinian cabbage</name>
    <dbReference type="NCBI Taxonomy" id="52824"/>
    <lineage>
        <taxon>Eukaryota</taxon>
        <taxon>Viridiplantae</taxon>
        <taxon>Streptophyta</taxon>
        <taxon>Embryophyta</taxon>
        <taxon>Tracheophyta</taxon>
        <taxon>Spermatophyta</taxon>
        <taxon>Magnoliopsida</taxon>
        <taxon>eudicotyledons</taxon>
        <taxon>Gunneridae</taxon>
        <taxon>Pentapetalae</taxon>
        <taxon>rosids</taxon>
        <taxon>malvids</taxon>
        <taxon>Brassicales</taxon>
        <taxon>Brassicaceae</taxon>
        <taxon>Brassiceae</taxon>
        <taxon>Brassica</taxon>
    </lineage>
</organism>
<feature type="transmembrane region" description="Helical" evidence="1">
    <location>
        <begin position="53"/>
        <end position="76"/>
    </location>
</feature>
<dbReference type="OrthoDB" id="417037at2759"/>
<proteinExistence type="predicted"/>
<dbReference type="Proteomes" id="UP000886595">
    <property type="component" value="Unassembled WGS sequence"/>
</dbReference>
<name>A0A8X8B4B3_BRACI</name>
<reference evidence="2 3" key="1">
    <citation type="submission" date="2020-02" db="EMBL/GenBank/DDBJ databases">
        <authorList>
            <person name="Ma Q."/>
            <person name="Huang Y."/>
            <person name="Song X."/>
            <person name="Pei D."/>
        </authorList>
    </citation>
    <scope>NUCLEOTIDE SEQUENCE [LARGE SCALE GENOMIC DNA]</scope>
    <source>
        <strain evidence="2">Sxm20200214</strain>
        <tissue evidence="2">Leaf</tissue>
    </source>
</reference>
<keyword evidence="1" id="KW-1133">Transmembrane helix</keyword>
<feature type="transmembrane region" description="Helical" evidence="1">
    <location>
        <begin position="128"/>
        <end position="149"/>
    </location>
</feature>
<sequence>MNDWNRVVQGTEPRYSDLLHQASAFGVVTGYCISASLLLLINKWAIMKFPHPGALTALQCFTNVIGVLLCGQLNLIERDPLNLVTMSSELPLHSNVDTFNVFRSAVPIFVAIRETLFLNQPWPSLKTWIIMTGNNFTGTLGLLDLFVWWESCIISPQARNRKMYKKINRKNRLMDKETTRERGSS</sequence>
<accession>A0A8X8B4B3</accession>
<evidence type="ECO:0000313" key="3">
    <source>
        <dbReference type="Proteomes" id="UP000886595"/>
    </source>
</evidence>
<evidence type="ECO:0000313" key="2">
    <source>
        <dbReference type="EMBL" id="KAG2321098.1"/>
    </source>
</evidence>
<keyword evidence="3" id="KW-1185">Reference proteome</keyword>
<dbReference type="AlphaFoldDB" id="A0A8X8B4B3"/>
<comment type="caution">
    <text evidence="2">The sequence shown here is derived from an EMBL/GenBank/DDBJ whole genome shotgun (WGS) entry which is preliminary data.</text>
</comment>
<gene>
    <name evidence="2" type="ORF">Bca52824_014311</name>
</gene>
<evidence type="ECO:0000256" key="1">
    <source>
        <dbReference type="SAM" id="Phobius"/>
    </source>
</evidence>
<keyword evidence="1" id="KW-0812">Transmembrane</keyword>
<dbReference type="EMBL" id="JAAMPC010000003">
    <property type="protein sequence ID" value="KAG2321098.1"/>
    <property type="molecule type" value="Genomic_DNA"/>
</dbReference>
<feature type="transmembrane region" description="Helical" evidence="1">
    <location>
        <begin position="20"/>
        <end position="41"/>
    </location>
</feature>
<keyword evidence="1" id="KW-0472">Membrane</keyword>
<protein>
    <submittedName>
        <fullName evidence="2">Uncharacterized protein</fullName>
    </submittedName>
</protein>